<dbReference type="PANTHER" id="PTHR43477">
    <property type="entry name" value="DIHYDROANTICAPSIN 7-DEHYDROGENASE"/>
    <property type="match status" value="1"/>
</dbReference>
<dbReference type="InterPro" id="IPR036291">
    <property type="entry name" value="NAD(P)-bd_dom_sf"/>
</dbReference>
<name>A0A1I4QZB3_9GAMM</name>
<dbReference type="EMBL" id="FOUR01000001">
    <property type="protein sequence ID" value="SFM45331.1"/>
    <property type="molecule type" value="Genomic_DNA"/>
</dbReference>
<evidence type="ECO:0000313" key="4">
    <source>
        <dbReference type="Proteomes" id="UP000199339"/>
    </source>
</evidence>
<keyword evidence="2" id="KW-0560">Oxidoreductase</keyword>
<evidence type="ECO:0000313" key="3">
    <source>
        <dbReference type="EMBL" id="SFM45331.1"/>
    </source>
</evidence>
<dbReference type="InterPro" id="IPR051122">
    <property type="entry name" value="SDR_DHRS6-like"/>
</dbReference>
<organism evidence="3 4">
    <name type="scientific">Marinobacter pelagius</name>
    <dbReference type="NCBI Taxonomy" id="379482"/>
    <lineage>
        <taxon>Bacteria</taxon>
        <taxon>Pseudomonadati</taxon>
        <taxon>Pseudomonadota</taxon>
        <taxon>Gammaproteobacteria</taxon>
        <taxon>Pseudomonadales</taxon>
        <taxon>Marinobacteraceae</taxon>
        <taxon>Marinobacter</taxon>
    </lineage>
</organism>
<dbReference type="Gene3D" id="3.40.50.720">
    <property type="entry name" value="NAD(P)-binding Rossmann-like Domain"/>
    <property type="match status" value="1"/>
</dbReference>
<gene>
    <name evidence="3" type="ORF">SAMN04487961_0315</name>
</gene>
<dbReference type="PRINTS" id="PR00081">
    <property type="entry name" value="GDHRDH"/>
</dbReference>
<dbReference type="PANTHER" id="PTHR43477:SF1">
    <property type="entry name" value="DIHYDROANTICAPSIN 7-DEHYDROGENASE"/>
    <property type="match status" value="1"/>
</dbReference>
<sequence length="265" mass="27487">MSEVNVVGYAGGPERETSAETAVVIGATGAFGRVIVSKLLDRGLDVLAVARSESALGTLQDELPGLRTCCADVASKESIEYISRAVRGRVRAVVHGPGVGVAGGILDADIDILNEAVNIKVGGLLRVVRATEKYMTKNSRIIAIGGHYGLEPTAYAASAGVANAALVNVVRQLSLGYGARGITAHVVAPGPAETERLRNVAIARAQQGGVSVQQVLDEMLSESSISQFTTPEQVAWAVSLLLDEEAGAMTGATLMLDSGRRRGLP</sequence>
<dbReference type="RefSeq" id="WP_091997873.1">
    <property type="nucleotide sequence ID" value="NZ_FOUR01000001.1"/>
</dbReference>
<dbReference type="Proteomes" id="UP000199339">
    <property type="component" value="Unassembled WGS sequence"/>
</dbReference>
<dbReference type="SUPFAM" id="SSF51735">
    <property type="entry name" value="NAD(P)-binding Rossmann-fold domains"/>
    <property type="match status" value="1"/>
</dbReference>
<dbReference type="Pfam" id="PF13561">
    <property type="entry name" value="adh_short_C2"/>
    <property type="match status" value="1"/>
</dbReference>
<dbReference type="GO" id="GO:0016491">
    <property type="term" value="F:oxidoreductase activity"/>
    <property type="evidence" value="ECO:0007669"/>
    <property type="project" value="UniProtKB-KW"/>
</dbReference>
<accession>A0A1I4QZB3</accession>
<dbReference type="AlphaFoldDB" id="A0A1I4QZB3"/>
<dbReference type="OrthoDB" id="9793325at2"/>
<evidence type="ECO:0000256" key="1">
    <source>
        <dbReference type="ARBA" id="ARBA00006484"/>
    </source>
</evidence>
<keyword evidence="4" id="KW-1185">Reference proteome</keyword>
<dbReference type="InterPro" id="IPR002347">
    <property type="entry name" value="SDR_fam"/>
</dbReference>
<proteinExistence type="inferred from homology"/>
<reference evidence="4" key="1">
    <citation type="submission" date="2016-10" db="EMBL/GenBank/DDBJ databases">
        <authorList>
            <person name="Varghese N."/>
            <person name="Submissions S."/>
        </authorList>
    </citation>
    <scope>NUCLEOTIDE SEQUENCE [LARGE SCALE GENOMIC DNA]</scope>
    <source>
        <strain evidence="4">CGMCC 1.6775</strain>
    </source>
</reference>
<evidence type="ECO:0000256" key="2">
    <source>
        <dbReference type="ARBA" id="ARBA00023002"/>
    </source>
</evidence>
<protein>
    <submittedName>
        <fullName evidence="3">Short-chain dehydrogenase</fullName>
    </submittedName>
</protein>
<comment type="similarity">
    <text evidence="1">Belongs to the short-chain dehydrogenases/reductases (SDR) family.</text>
</comment>